<reference evidence="18" key="2">
    <citation type="submission" date="2009-04" db="EMBL/GenBank/DDBJ databases">
        <authorList>
            <person name="Setiamarga D.H."/>
        </authorList>
    </citation>
    <scope>NUCLEOTIDE SEQUENCE</scope>
</reference>
<evidence type="ECO:0000256" key="10">
    <source>
        <dbReference type="ARBA" id="ARBA00022989"/>
    </source>
</evidence>
<keyword evidence="7 17" id="KW-0812">Transmembrane</keyword>
<dbReference type="EC" id="7.1.1.2" evidence="3 17"/>
<dbReference type="GO" id="GO:0005743">
    <property type="term" value="C:mitochondrial inner membrane"/>
    <property type="evidence" value="ECO:0007669"/>
    <property type="project" value="UniProtKB-SubCell"/>
</dbReference>
<dbReference type="GO" id="GO:0008137">
    <property type="term" value="F:NADH dehydrogenase (ubiquinone) activity"/>
    <property type="evidence" value="ECO:0007669"/>
    <property type="project" value="UniProtKB-EC"/>
</dbReference>
<keyword evidence="10 17" id="KW-1133">Transmembrane helix</keyword>
<dbReference type="RefSeq" id="YP_003058238.1">
    <property type="nucleotide sequence ID" value="NC_012975.1"/>
</dbReference>
<evidence type="ECO:0000256" key="4">
    <source>
        <dbReference type="ARBA" id="ARBA00016612"/>
    </source>
</evidence>
<evidence type="ECO:0000256" key="9">
    <source>
        <dbReference type="ARBA" id="ARBA00022982"/>
    </source>
</evidence>
<dbReference type="EMBL" id="AB498068">
    <property type="protein sequence ID" value="BAH84940.1"/>
    <property type="molecule type" value="Genomic_DNA"/>
</dbReference>
<feature type="transmembrane region" description="Helical" evidence="17">
    <location>
        <begin position="62"/>
        <end position="84"/>
    </location>
</feature>
<evidence type="ECO:0000256" key="16">
    <source>
        <dbReference type="ARBA" id="ARBA00048769"/>
    </source>
</evidence>
<dbReference type="Pfam" id="PF00420">
    <property type="entry name" value="Oxidored_q2"/>
    <property type="match status" value="1"/>
</dbReference>
<accession>C6L6M8</accession>
<evidence type="ECO:0000256" key="12">
    <source>
        <dbReference type="ARBA" id="ARBA00023075"/>
    </source>
</evidence>
<dbReference type="PANTHER" id="PTHR11434:SF0">
    <property type="entry name" value="NADH-UBIQUINONE OXIDOREDUCTASE CHAIN 4L"/>
    <property type="match status" value="1"/>
</dbReference>
<comment type="subcellular location">
    <subcellularLocation>
        <location evidence="17">Mitochondrion inner membrane</location>
        <topology evidence="17">Multi-pass membrane protein</topology>
    </subcellularLocation>
    <subcellularLocation>
        <location evidence="1">Mitochondrion membrane</location>
        <topology evidence="1">Multi-pass membrane protein</topology>
    </subcellularLocation>
</comment>
<keyword evidence="13 17" id="KW-0496">Mitochondrion</keyword>
<evidence type="ECO:0000256" key="7">
    <source>
        <dbReference type="ARBA" id="ARBA00022692"/>
    </source>
</evidence>
<keyword evidence="17" id="KW-0999">Mitochondrion inner membrane</keyword>
<dbReference type="GO" id="GO:0042773">
    <property type="term" value="P:ATP synthesis coupled electron transport"/>
    <property type="evidence" value="ECO:0007669"/>
    <property type="project" value="UniProtKB-UniRule"/>
</dbReference>
<protein>
    <recommendedName>
        <fullName evidence="4 17">NADH-ubiquinone oxidoreductase chain 4L</fullName>
        <ecNumber evidence="3 17">7.1.1.2</ecNumber>
    </recommendedName>
</protein>
<evidence type="ECO:0000256" key="14">
    <source>
        <dbReference type="ARBA" id="ARBA00023136"/>
    </source>
</evidence>
<keyword evidence="14 17" id="KW-0472">Membrane</keyword>
<evidence type="ECO:0000256" key="6">
    <source>
        <dbReference type="ARBA" id="ARBA00022660"/>
    </source>
</evidence>
<dbReference type="InterPro" id="IPR039428">
    <property type="entry name" value="NUOK/Mnh_C1-like"/>
</dbReference>
<evidence type="ECO:0000256" key="1">
    <source>
        <dbReference type="ARBA" id="ARBA00004225"/>
    </source>
</evidence>
<dbReference type="GeneID" id="8174961"/>
<comment type="function">
    <text evidence="15">Core subunit of the mitochondrial membrane respiratory chain NADH dehydrogenase (Complex I) which catalyzes electron transfer from NADH through the respiratory chain, using ubiquinone as an electron acceptor. Part of the enzyme membrane arm which is embedded in the lipid bilayer and involved in proton translocation.</text>
</comment>
<keyword evidence="11 17" id="KW-0520">NAD</keyword>
<keyword evidence="12 17" id="KW-0830">Ubiquinone</keyword>
<name>C6L6M8_9TELE</name>
<organism evidence="18">
    <name type="scientific">Oryzias minutillus</name>
    <name type="common">dwarf medaka</name>
    <dbReference type="NCBI Taxonomy" id="123685"/>
    <lineage>
        <taxon>Eukaryota</taxon>
        <taxon>Metazoa</taxon>
        <taxon>Chordata</taxon>
        <taxon>Craniata</taxon>
        <taxon>Vertebrata</taxon>
        <taxon>Euteleostomi</taxon>
        <taxon>Actinopterygii</taxon>
        <taxon>Neopterygii</taxon>
        <taxon>Teleostei</taxon>
        <taxon>Neoteleostei</taxon>
        <taxon>Acanthomorphata</taxon>
        <taxon>Ovalentaria</taxon>
        <taxon>Atherinomorphae</taxon>
        <taxon>Beloniformes</taxon>
        <taxon>Adrianichthyidae</taxon>
        <taxon>Oryziinae</taxon>
        <taxon>Oryzias</taxon>
    </lineage>
</organism>
<proteinExistence type="inferred from homology"/>
<dbReference type="Gene3D" id="1.10.287.3510">
    <property type="match status" value="1"/>
</dbReference>
<evidence type="ECO:0000256" key="17">
    <source>
        <dbReference type="RuleBase" id="RU004419"/>
    </source>
</evidence>
<dbReference type="GO" id="GO:0030964">
    <property type="term" value="C:NADH dehydrogenase complex"/>
    <property type="evidence" value="ECO:0007669"/>
    <property type="project" value="TreeGrafter"/>
</dbReference>
<dbReference type="PANTHER" id="PTHR11434">
    <property type="entry name" value="NADH-UBIQUINONE OXIDOREDUCTASE SUBUNIT ND4L"/>
    <property type="match status" value="1"/>
</dbReference>
<gene>
    <name evidence="18" type="primary">ND4L</name>
</gene>
<evidence type="ECO:0000256" key="3">
    <source>
        <dbReference type="ARBA" id="ARBA00012944"/>
    </source>
</evidence>
<reference evidence="18" key="1">
    <citation type="journal article" date="2009" name="Biol. Lett.">
        <title>Divergence time of the two regional medaka populations in Japan as a new time scale for comparative genomics of vertebrates.</title>
        <authorList>
            <person name="Setiamarga D.H.E."/>
            <person name="Miya M."/>
            <person name="Yamanoue Y."/>
            <person name="Azuma Y."/>
            <person name="Inoue J.G."/>
            <person name="Ishiguro N.B."/>
            <person name="Mabuchi K."/>
            <person name="Nishida M."/>
        </authorList>
    </citation>
    <scope>NUCLEOTIDE SEQUENCE</scope>
</reference>
<dbReference type="CTD" id="4539"/>
<evidence type="ECO:0000256" key="8">
    <source>
        <dbReference type="ARBA" id="ARBA00022967"/>
    </source>
</evidence>
<keyword evidence="8 17" id="KW-1278">Translocase</keyword>
<evidence type="ECO:0000256" key="15">
    <source>
        <dbReference type="ARBA" id="ARBA00043911"/>
    </source>
</evidence>
<dbReference type="AlphaFoldDB" id="C6L6M8"/>
<dbReference type="InterPro" id="IPR001133">
    <property type="entry name" value="NADH_UbQ_OxRdtase_chain4L/K"/>
</dbReference>
<evidence type="ECO:0000256" key="2">
    <source>
        <dbReference type="ARBA" id="ARBA00010519"/>
    </source>
</evidence>
<feature type="transmembrane region" description="Helical" evidence="17">
    <location>
        <begin position="38"/>
        <end position="56"/>
    </location>
</feature>
<geneLocation type="mitochondrion" evidence="18"/>
<evidence type="ECO:0000256" key="13">
    <source>
        <dbReference type="ARBA" id="ARBA00023128"/>
    </source>
</evidence>
<keyword evidence="6 17" id="KW-0679">Respiratory chain</keyword>
<sequence length="98" mass="10572">MTPIHYACSSSYLMGLVGLILFRTHLLSALLCLEAMMLTLFISLSVWALVYMSTLFNACPMILLALSACEAAAGLALMVATARANGTTRLKSLRLLKC</sequence>
<evidence type="ECO:0000256" key="5">
    <source>
        <dbReference type="ARBA" id="ARBA00022448"/>
    </source>
</evidence>
<evidence type="ECO:0000313" key="18">
    <source>
        <dbReference type="EMBL" id="BAH84940.1"/>
    </source>
</evidence>
<comment type="similarity">
    <text evidence="2 17">Belongs to the complex I subunit 4L family.</text>
</comment>
<keyword evidence="9 17" id="KW-0249">Electron transport</keyword>
<dbReference type="GO" id="GO:0016651">
    <property type="term" value="F:oxidoreductase activity, acting on NAD(P)H"/>
    <property type="evidence" value="ECO:0007669"/>
    <property type="project" value="InterPro"/>
</dbReference>
<comment type="catalytic activity">
    <reaction evidence="16">
        <text>a ubiquinone + NADH + 5 H(+)(in) = a ubiquinol + NAD(+) + 4 H(+)(out)</text>
        <dbReference type="Rhea" id="RHEA:29091"/>
        <dbReference type="Rhea" id="RHEA-COMP:9565"/>
        <dbReference type="Rhea" id="RHEA-COMP:9566"/>
        <dbReference type="ChEBI" id="CHEBI:15378"/>
        <dbReference type="ChEBI" id="CHEBI:16389"/>
        <dbReference type="ChEBI" id="CHEBI:17976"/>
        <dbReference type="ChEBI" id="CHEBI:57540"/>
        <dbReference type="ChEBI" id="CHEBI:57945"/>
        <dbReference type="EC" id="7.1.1.2"/>
    </reaction>
    <physiologicalReaction direction="left-to-right" evidence="16">
        <dbReference type="Rhea" id="RHEA:29092"/>
    </physiologicalReaction>
</comment>
<evidence type="ECO:0000256" key="11">
    <source>
        <dbReference type="ARBA" id="ARBA00023027"/>
    </source>
</evidence>
<keyword evidence="5 17" id="KW-0813">Transport</keyword>